<reference evidence="1 2" key="1">
    <citation type="journal article" date="2019" name="Int. J. Syst. Evol. Microbiol.">
        <title>The Global Catalogue of Microorganisms (GCM) 10K type strain sequencing project: providing services to taxonomists for standard genome sequencing and annotation.</title>
        <authorList>
            <consortium name="The Broad Institute Genomics Platform"/>
            <consortium name="The Broad Institute Genome Sequencing Center for Infectious Disease"/>
            <person name="Wu L."/>
            <person name="Ma J."/>
        </authorList>
    </citation>
    <scope>NUCLEOTIDE SEQUENCE [LARGE SCALE GENOMIC DNA]</scope>
    <source>
        <strain evidence="1 2">JCM 15896</strain>
    </source>
</reference>
<organism evidence="1 2">
    <name type="scientific">Aliiglaciecola litoralis</name>
    <dbReference type="NCBI Taxonomy" id="582857"/>
    <lineage>
        <taxon>Bacteria</taxon>
        <taxon>Pseudomonadati</taxon>
        <taxon>Pseudomonadota</taxon>
        <taxon>Gammaproteobacteria</taxon>
        <taxon>Alteromonadales</taxon>
        <taxon>Alteromonadaceae</taxon>
        <taxon>Aliiglaciecola</taxon>
    </lineage>
</organism>
<evidence type="ECO:0000313" key="2">
    <source>
        <dbReference type="Proteomes" id="UP001500359"/>
    </source>
</evidence>
<comment type="caution">
    <text evidence="1">The sequence shown here is derived from an EMBL/GenBank/DDBJ whole genome shotgun (WGS) entry which is preliminary data.</text>
</comment>
<keyword evidence="2" id="KW-1185">Reference proteome</keyword>
<sequence>MTYLVEIKSDHVYVKYSDEVTALDVIALFSDQLFITSFRTLQAVIHDFSGAKNVNMAFADIRELAVLSNIESNFTEKLTAIIIPFDPTSSERVTALCDAIRAKDWHIQIATSYPEALALI</sequence>
<name>A0ABN1LCW6_9ALTE</name>
<evidence type="ECO:0000313" key="1">
    <source>
        <dbReference type="EMBL" id="GAA0852985.1"/>
    </source>
</evidence>
<protein>
    <recommendedName>
        <fullName evidence="3">DUF4180 domain-containing protein</fullName>
    </recommendedName>
</protein>
<gene>
    <name evidence="1" type="ORF">GCM10009114_04600</name>
</gene>
<dbReference type="RefSeq" id="WP_343856134.1">
    <property type="nucleotide sequence ID" value="NZ_BAAAFD010000001.1"/>
</dbReference>
<dbReference type="EMBL" id="BAAAFD010000001">
    <property type="protein sequence ID" value="GAA0852985.1"/>
    <property type="molecule type" value="Genomic_DNA"/>
</dbReference>
<accession>A0ABN1LCW6</accession>
<proteinExistence type="predicted"/>
<evidence type="ECO:0008006" key="3">
    <source>
        <dbReference type="Google" id="ProtNLM"/>
    </source>
</evidence>
<dbReference type="Proteomes" id="UP001500359">
    <property type="component" value="Unassembled WGS sequence"/>
</dbReference>